<name>A0A031K7Z1_9SPHN</name>
<dbReference type="EMBL" id="JFYZ01000001">
    <property type="protein sequence ID" value="EZP84732.1"/>
    <property type="molecule type" value="Genomic_DNA"/>
</dbReference>
<dbReference type="InterPro" id="IPR042095">
    <property type="entry name" value="SUMF_sf"/>
</dbReference>
<dbReference type="PANTHER" id="PTHR23150:SF19">
    <property type="entry name" value="FORMYLGLYCINE-GENERATING ENZYME"/>
    <property type="match status" value="1"/>
</dbReference>
<dbReference type="SUPFAM" id="SSF56436">
    <property type="entry name" value="C-type lectin-like"/>
    <property type="match status" value="1"/>
</dbReference>
<evidence type="ECO:0000259" key="2">
    <source>
        <dbReference type="Pfam" id="PF03781"/>
    </source>
</evidence>
<dbReference type="PANTHER" id="PTHR23150">
    <property type="entry name" value="SULFATASE MODIFYING FACTOR 1, 2"/>
    <property type="match status" value="1"/>
</dbReference>
<evidence type="ECO:0000313" key="3">
    <source>
        <dbReference type="EMBL" id="EZP84732.1"/>
    </source>
</evidence>
<protein>
    <recommendedName>
        <fullName evidence="2">Sulfatase-modifying factor enzyme-like domain-containing protein</fullName>
    </recommendedName>
</protein>
<proteinExistence type="predicted"/>
<dbReference type="InterPro" id="IPR051043">
    <property type="entry name" value="Sulfatase_Mod_Factor_Kinase"/>
</dbReference>
<evidence type="ECO:0000313" key="4">
    <source>
        <dbReference type="Proteomes" id="UP000024329"/>
    </source>
</evidence>
<dbReference type="Gene3D" id="3.90.1580.10">
    <property type="entry name" value="paralog of FGE (formylglycine-generating enzyme)"/>
    <property type="match status" value="1"/>
</dbReference>
<evidence type="ECO:0000256" key="1">
    <source>
        <dbReference type="SAM" id="MobiDB-lite"/>
    </source>
</evidence>
<dbReference type="GO" id="GO:0120147">
    <property type="term" value="F:formylglycine-generating oxidase activity"/>
    <property type="evidence" value="ECO:0007669"/>
    <property type="project" value="TreeGrafter"/>
</dbReference>
<dbReference type="Pfam" id="PF03781">
    <property type="entry name" value="FGE-sulfatase"/>
    <property type="match status" value="1"/>
</dbReference>
<dbReference type="InterPro" id="IPR005532">
    <property type="entry name" value="SUMF_dom"/>
</dbReference>
<organism evidence="3 4">
    <name type="scientific">Novosphingobium resinovorum</name>
    <dbReference type="NCBI Taxonomy" id="158500"/>
    <lineage>
        <taxon>Bacteria</taxon>
        <taxon>Pseudomonadati</taxon>
        <taxon>Pseudomonadota</taxon>
        <taxon>Alphaproteobacteria</taxon>
        <taxon>Sphingomonadales</taxon>
        <taxon>Sphingomonadaceae</taxon>
        <taxon>Novosphingobium</taxon>
    </lineage>
</organism>
<feature type="domain" description="Sulfatase-modifying factor enzyme-like" evidence="2">
    <location>
        <begin position="16"/>
        <end position="189"/>
    </location>
</feature>
<dbReference type="eggNOG" id="COG1262">
    <property type="taxonomic scope" value="Bacteria"/>
</dbReference>
<dbReference type="InterPro" id="IPR016187">
    <property type="entry name" value="CTDL_fold"/>
</dbReference>
<dbReference type="Proteomes" id="UP000024329">
    <property type="component" value="Unassembled WGS sequence"/>
</dbReference>
<feature type="region of interest" description="Disordered" evidence="1">
    <location>
        <begin position="155"/>
        <end position="190"/>
    </location>
</feature>
<sequence>MSIAYQDADDGMQVRPGMAWVAGGSFTMGSERFYPEEAPLGRVSVDGFWIDTTPVTNRQFAAFIDATGYTTVAEIAPDPKDYPGMLPGMDRAGALVFHKTSTPVDTSDPGNWWRFEFGADWRHPLGPGSDIGSLGLWEHPVVQIAYADAEAMRHGRERACRPRRNSNSPRGAVSKEPTMPGATNWRPAAR</sequence>
<reference evidence="3 4" key="1">
    <citation type="submission" date="2014-03" db="EMBL/GenBank/DDBJ databases">
        <title>Whole genome sequence of Novosphingobium resinovorum KF1.</title>
        <authorList>
            <person name="Gan H.M."/>
            <person name="Gan H.Y."/>
            <person name="Chew T.H."/>
            <person name="Savka M.A."/>
        </authorList>
    </citation>
    <scope>NUCLEOTIDE SEQUENCE [LARGE SCALE GENOMIC DNA]</scope>
    <source>
        <strain evidence="3 4">KF1</strain>
    </source>
</reference>
<gene>
    <name evidence="3" type="ORF">BV97_00490</name>
</gene>
<dbReference type="AlphaFoldDB" id="A0A031K7Z1"/>
<dbReference type="PATRIC" id="fig|158500.4.peg.508"/>
<accession>A0A031K7Z1</accession>
<comment type="caution">
    <text evidence="3">The sequence shown here is derived from an EMBL/GenBank/DDBJ whole genome shotgun (WGS) entry which is preliminary data.</text>
</comment>